<dbReference type="AlphaFoldDB" id="A0A8J4H7C3"/>
<evidence type="ECO:0000313" key="3">
    <source>
        <dbReference type="Proteomes" id="UP000677918"/>
    </source>
</evidence>
<keyword evidence="3" id="KW-1185">Reference proteome</keyword>
<feature type="transmembrane region" description="Helical" evidence="1">
    <location>
        <begin position="60"/>
        <end position="78"/>
    </location>
</feature>
<reference evidence="2" key="1">
    <citation type="submission" date="2021-04" db="EMBL/GenBank/DDBJ databases">
        <title>Draft genome sequence of Xylanibacillus composti strain K13.</title>
        <authorList>
            <person name="Uke A."/>
            <person name="Chhe C."/>
            <person name="Baramee S."/>
            <person name="Kosugi A."/>
        </authorList>
    </citation>
    <scope>NUCLEOTIDE SEQUENCE</scope>
    <source>
        <strain evidence="2">K13</strain>
    </source>
</reference>
<accession>A0A8J4H7C3</accession>
<dbReference type="Proteomes" id="UP000677918">
    <property type="component" value="Unassembled WGS sequence"/>
</dbReference>
<keyword evidence="1" id="KW-1133">Transmembrane helix</keyword>
<feature type="transmembrane region" description="Helical" evidence="1">
    <location>
        <begin position="121"/>
        <end position="140"/>
    </location>
</feature>
<comment type="caution">
    <text evidence="2">The sequence shown here is derived from an EMBL/GenBank/DDBJ whole genome shotgun (WGS) entry which is preliminary data.</text>
</comment>
<evidence type="ECO:0000313" key="2">
    <source>
        <dbReference type="EMBL" id="GIQ71170.1"/>
    </source>
</evidence>
<proteinExistence type="predicted"/>
<organism evidence="2 3">
    <name type="scientific">Xylanibacillus composti</name>
    <dbReference type="NCBI Taxonomy" id="1572762"/>
    <lineage>
        <taxon>Bacteria</taxon>
        <taxon>Bacillati</taxon>
        <taxon>Bacillota</taxon>
        <taxon>Bacilli</taxon>
        <taxon>Bacillales</taxon>
        <taxon>Paenibacillaceae</taxon>
        <taxon>Xylanibacillus</taxon>
    </lineage>
</organism>
<dbReference type="RefSeq" id="WP_213413968.1">
    <property type="nucleotide sequence ID" value="NZ_BOVK01000072.1"/>
</dbReference>
<sequence length="231" mass="26153">MLLGRLLLFTLTSSVSYIGTLFIILVCSAFSYRQYVPHIVFVCLSLSYLSFTTRAASLELYSPFIQMAFLVVLLWLLFRFHFFHAFIMGVTGIICFGVLDPGVAFFFMLAGYEVVQFSVQMHVVGVLSGLLGLAVSAIISKKNWGFSFIREEERVKVNLRERNSLLLVSAIGLGIIGLFAGYFFVLYINNPTSVLFTVIVALVSTVLLLYLSGERERQEYESKRRKFWIGK</sequence>
<dbReference type="EMBL" id="BOVK01000072">
    <property type="protein sequence ID" value="GIQ71170.1"/>
    <property type="molecule type" value="Genomic_DNA"/>
</dbReference>
<protein>
    <submittedName>
        <fullName evidence="2">Uncharacterized protein</fullName>
    </submittedName>
</protein>
<feature type="transmembrane region" description="Helical" evidence="1">
    <location>
        <begin position="164"/>
        <end position="188"/>
    </location>
</feature>
<feature type="transmembrane region" description="Helical" evidence="1">
    <location>
        <begin position="35"/>
        <end position="54"/>
    </location>
</feature>
<gene>
    <name evidence="2" type="ORF">XYCOK13_39940</name>
</gene>
<evidence type="ECO:0000256" key="1">
    <source>
        <dbReference type="SAM" id="Phobius"/>
    </source>
</evidence>
<keyword evidence="1" id="KW-0812">Transmembrane</keyword>
<feature type="transmembrane region" description="Helical" evidence="1">
    <location>
        <begin position="6"/>
        <end position="28"/>
    </location>
</feature>
<feature type="transmembrane region" description="Helical" evidence="1">
    <location>
        <begin position="85"/>
        <end position="109"/>
    </location>
</feature>
<name>A0A8J4H7C3_9BACL</name>
<keyword evidence="1" id="KW-0472">Membrane</keyword>
<feature type="transmembrane region" description="Helical" evidence="1">
    <location>
        <begin position="194"/>
        <end position="213"/>
    </location>
</feature>